<sequence>LAVSDNHYYMSIDDIARLSKQNLKSSLHVTHSLTQTGQSPYECLLNRMNVVLEAVVETNFNSSSLGRV</sequence>
<protein>
    <submittedName>
        <fullName evidence="1">Uncharacterized protein</fullName>
    </submittedName>
</protein>
<evidence type="ECO:0000313" key="1">
    <source>
        <dbReference type="EMBL" id="GMT29976.1"/>
    </source>
</evidence>
<comment type="caution">
    <text evidence="1">The sequence shown here is derived from an EMBL/GenBank/DDBJ whole genome shotgun (WGS) entry which is preliminary data.</text>
</comment>
<organism evidence="1 2">
    <name type="scientific">Pristionchus fissidentatus</name>
    <dbReference type="NCBI Taxonomy" id="1538716"/>
    <lineage>
        <taxon>Eukaryota</taxon>
        <taxon>Metazoa</taxon>
        <taxon>Ecdysozoa</taxon>
        <taxon>Nematoda</taxon>
        <taxon>Chromadorea</taxon>
        <taxon>Rhabditida</taxon>
        <taxon>Rhabditina</taxon>
        <taxon>Diplogasteromorpha</taxon>
        <taxon>Diplogasteroidea</taxon>
        <taxon>Neodiplogasteridae</taxon>
        <taxon>Pristionchus</taxon>
    </lineage>
</organism>
<dbReference type="EMBL" id="BTSY01000005">
    <property type="protein sequence ID" value="GMT29976.1"/>
    <property type="molecule type" value="Genomic_DNA"/>
</dbReference>
<feature type="non-terminal residue" evidence="1">
    <location>
        <position position="68"/>
    </location>
</feature>
<proteinExistence type="predicted"/>
<evidence type="ECO:0000313" key="2">
    <source>
        <dbReference type="Proteomes" id="UP001432322"/>
    </source>
</evidence>
<dbReference type="Proteomes" id="UP001432322">
    <property type="component" value="Unassembled WGS sequence"/>
</dbReference>
<keyword evidence="2" id="KW-1185">Reference proteome</keyword>
<accession>A0AAV5WGG2</accession>
<reference evidence="1" key="1">
    <citation type="submission" date="2023-10" db="EMBL/GenBank/DDBJ databases">
        <title>Genome assembly of Pristionchus species.</title>
        <authorList>
            <person name="Yoshida K."/>
            <person name="Sommer R.J."/>
        </authorList>
    </citation>
    <scope>NUCLEOTIDE SEQUENCE</scope>
    <source>
        <strain evidence="1">RS5133</strain>
    </source>
</reference>
<dbReference type="AlphaFoldDB" id="A0AAV5WGG2"/>
<gene>
    <name evidence="1" type="ORF">PFISCL1PPCAC_21273</name>
</gene>
<name>A0AAV5WGG2_9BILA</name>
<feature type="non-terminal residue" evidence="1">
    <location>
        <position position="1"/>
    </location>
</feature>